<dbReference type="InterPro" id="IPR010730">
    <property type="entry name" value="HET"/>
</dbReference>
<dbReference type="EMBL" id="SKBN01000256">
    <property type="protein sequence ID" value="TGJ79877.1"/>
    <property type="molecule type" value="Genomic_DNA"/>
</dbReference>
<gene>
    <name evidence="2" type="ORF">E0Z10_g8886</name>
</gene>
<sequence length="543" mass="60225">MQCFRWQAPEVRLCYPNGEPPYAALSYCWGGDQLHKTTRSNVESRGLGISWGEIPQTIRDAIRVTTGVGLSYLWVDSFCIIQDDEQGKLGEIAQMPRIYGHATVTIVASRCKGASEGFLHDIKPAELTAFTCEVPYRCPTGELGTVYLVEDGEGHSMSEPIDDRGWTLQESYLSSRVITFESRQSSIICQCSPERPSFSDGWRQKGRQQTMHEVTFAVRACNRGTTPSKIDLYERREMNGALLGEWQSCLSDYTKRKLTEPTDRCLAISGLAEVIAPGLGGGYLAGLWERSLPLGLLWSIGGWTELRPEPKDYQGPSWSWTSVNGLVENKITTQDFNRNLLEVIECQVELSDPLAQFGAVKHGQLRVKGRLVRAEWTTNGLKVATVGGGPSKILVPPANEIFFYSPDTRDMENLSDNLEALEDYYKAQESLRLLSTDACASTTNESNRGGTGPQPNLHICVSLLEVSWLTSTQAGGPVGLVLSELPNKESVPYRRFTRIGLFDFTIGSQVTTSGGASPEEWEKLIHDQKTCFDQCVPEVVQIE</sequence>
<evidence type="ECO:0000313" key="3">
    <source>
        <dbReference type="Proteomes" id="UP000297716"/>
    </source>
</evidence>
<comment type="caution">
    <text evidence="2">The sequence shown here is derived from an EMBL/GenBank/DDBJ whole genome shotgun (WGS) entry which is preliminary data.</text>
</comment>
<accession>A0A4Z0YA57</accession>
<dbReference type="PANTHER" id="PTHR33112:SF16">
    <property type="entry name" value="HETEROKARYON INCOMPATIBILITY DOMAIN-CONTAINING PROTEIN"/>
    <property type="match status" value="1"/>
</dbReference>
<organism evidence="2 3">
    <name type="scientific">Xylaria hypoxylon</name>
    <dbReference type="NCBI Taxonomy" id="37992"/>
    <lineage>
        <taxon>Eukaryota</taxon>
        <taxon>Fungi</taxon>
        <taxon>Dikarya</taxon>
        <taxon>Ascomycota</taxon>
        <taxon>Pezizomycotina</taxon>
        <taxon>Sordariomycetes</taxon>
        <taxon>Xylariomycetidae</taxon>
        <taxon>Xylariales</taxon>
        <taxon>Xylariaceae</taxon>
        <taxon>Xylaria</taxon>
    </lineage>
</organism>
<keyword evidence="3" id="KW-1185">Reference proteome</keyword>
<dbReference type="PANTHER" id="PTHR33112">
    <property type="entry name" value="DOMAIN PROTEIN, PUTATIVE-RELATED"/>
    <property type="match status" value="1"/>
</dbReference>
<name>A0A4Z0YA57_9PEZI</name>
<dbReference type="Pfam" id="PF06985">
    <property type="entry name" value="HET"/>
    <property type="match status" value="1"/>
</dbReference>
<evidence type="ECO:0000313" key="2">
    <source>
        <dbReference type="EMBL" id="TGJ79877.1"/>
    </source>
</evidence>
<reference evidence="2 3" key="1">
    <citation type="submission" date="2019-03" db="EMBL/GenBank/DDBJ databases">
        <title>Draft genome sequence of Xylaria hypoxylon DSM 108379, a ubiquitous saprotrophic-parasitic fungi on hardwood.</title>
        <authorList>
            <person name="Buettner E."/>
            <person name="Leonhardt S."/>
            <person name="Gebauer A.M."/>
            <person name="Liers C."/>
            <person name="Hofrichter M."/>
            <person name="Kellner H."/>
        </authorList>
    </citation>
    <scope>NUCLEOTIDE SEQUENCE [LARGE SCALE GENOMIC DNA]</scope>
    <source>
        <strain evidence="2 3">DSM 108379</strain>
    </source>
</reference>
<protein>
    <recommendedName>
        <fullName evidence="1">Heterokaryon incompatibility domain-containing protein</fullName>
    </recommendedName>
</protein>
<dbReference type="OrthoDB" id="5125733at2759"/>
<dbReference type="AlphaFoldDB" id="A0A4Z0YA57"/>
<dbReference type="STRING" id="37992.A0A4Z0YA57"/>
<proteinExistence type="predicted"/>
<dbReference type="Proteomes" id="UP000297716">
    <property type="component" value="Unassembled WGS sequence"/>
</dbReference>
<evidence type="ECO:0000259" key="1">
    <source>
        <dbReference type="Pfam" id="PF06985"/>
    </source>
</evidence>
<feature type="domain" description="Heterokaryon incompatibility" evidence="1">
    <location>
        <begin position="22"/>
        <end position="170"/>
    </location>
</feature>